<gene>
    <name evidence="1" type="ORF">OIDMADRAFT_59257</name>
</gene>
<reference evidence="2" key="2">
    <citation type="submission" date="2015-01" db="EMBL/GenBank/DDBJ databases">
        <title>Evolutionary Origins and Diversification of the Mycorrhizal Mutualists.</title>
        <authorList>
            <consortium name="DOE Joint Genome Institute"/>
            <consortium name="Mycorrhizal Genomics Consortium"/>
            <person name="Kohler A."/>
            <person name="Kuo A."/>
            <person name="Nagy L.G."/>
            <person name="Floudas D."/>
            <person name="Copeland A."/>
            <person name="Barry K.W."/>
            <person name="Cichocki N."/>
            <person name="Veneault-Fourrey C."/>
            <person name="LaButti K."/>
            <person name="Lindquist E.A."/>
            <person name="Lipzen A."/>
            <person name="Lundell T."/>
            <person name="Morin E."/>
            <person name="Murat C."/>
            <person name="Riley R."/>
            <person name="Ohm R."/>
            <person name="Sun H."/>
            <person name="Tunlid A."/>
            <person name="Henrissat B."/>
            <person name="Grigoriev I.V."/>
            <person name="Hibbett D.S."/>
            <person name="Martin F."/>
        </authorList>
    </citation>
    <scope>NUCLEOTIDE SEQUENCE [LARGE SCALE GENOMIC DNA]</scope>
    <source>
        <strain evidence="2">Zn</strain>
    </source>
</reference>
<keyword evidence="2" id="KW-1185">Reference proteome</keyword>
<sequence length="84" mass="9551">MSDKSNSTFFQLSGEYGARGKTSEISYQMHEYLNADPTITEYISYASNMAKGNRKKAKKNHGKRISSQLECFDKVMKEDSTRPS</sequence>
<dbReference type="Proteomes" id="UP000054321">
    <property type="component" value="Unassembled WGS sequence"/>
</dbReference>
<reference evidence="1 2" key="1">
    <citation type="submission" date="2014-04" db="EMBL/GenBank/DDBJ databases">
        <authorList>
            <consortium name="DOE Joint Genome Institute"/>
            <person name="Kuo A."/>
            <person name="Martino E."/>
            <person name="Perotto S."/>
            <person name="Kohler A."/>
            <person name="Nagy L.G."/>
            <person name="Floudas D."/>
            <person name="Copeland A."/>
            <person name="Barry K.W."/>
            <person name="Cichocki N."/>
            <person name="Veneault-Fourrey C."/>
            <person name="LaButti K."/>
            <person name="Lindquist E.A."/>
            <person name="Lipzen A."/>
            <person name="Lundell T."/>
            <person name="Morin E."/>
            <person name="Murat C."/>
            <person name="Sun H."/>
            <person name="Tunlid A."/>
            <person name="Henrissat B."/>
            <person name="Grigoriev I.V."/>
            <person name="Hibbett D.S."/>
            <person name="Martin F."/>
            <person name="Nordberg H.P."/>
            <person name="Cantor M.N."/>
            <person name="Hua S.X."/>
        </authorList>
    </citation>
    <scope>NUCLEOTIDE SEQUENCE [LARGE SCALE GENOMIC DNA]</scope>
    <source>
        <strain evidence="1 2">Zn</strain>
    </source>
</reference>
<protein>
    <submittedName>
        <fullName evidence="1">Uncharacterized protein</fullName>
    </submittedName>
</protein>
<evidence type="ECO:0000313" key="1">
    <source>
        <dbReference type="EMBL" id="KIM96183.1"/>
    </source>
</evidence>
<dbReference type="EMBL" id="KN832885">
    <property type="protein sequence ID" value="KIM96183.1"/>
    <property type="molecule type" value="Genomic_DNA"/>
</dbReference>
<proteinExistence type="predicted"/>
<organism evidence="1 2">
    <name type="scientific">Oidiodendron maius (strain Zn)</name>
    <dbReference type="NCBI Taxonomy" id="913774"/>
    <lineage>
        <taxon>Eukaryota</taxon>
        <taxon>Fungi</taxon>
        <taxon>Dikarya</taxon>
        <taxon>Ascomycota</taxon>
        <taxon>Pezizomycotina</taxon>
        <taxon>Leotiomycetes</taxon>
        <taxon>Leotiomycetes incertae sedis</taxon>
        <taxon>Myxotrichaceae</taxon>
        <taxon>Oidiodendron</taxon>
    </lineage>
</organism>
<evidence type="ECO:0000313" key="2">
    <source>
        <dbReference type="Proteomes" id="UP000054321"/>
    </source>
</evidence>
<name>A0A0C3CB99_OIDMZ</name>
<dbReference type="InParanoid" id="A0A0C3CB99"/>
<accession>A0A0C3CB99</accession>
<dbReference type="AlphaFoldDB" id="A0A0C3CB99"/>
<dbReference type="HOGENOM" id="CLU_2528058_0_0_1"/>